<evidence type="ECO:0000313" key="3">
    <source>
        <dbReference type="Proteomes" id="UP000076532"/>
    </source>
</evidence>
<evidence type="ECO:0000313" key="2">
    <source>
        <dbReference type="EMBL" id="KZP02064.1"/>
    </source>
</evidence>
<proteinExistence type="predicted"/>
<keyword evidence="3" id="KW-1185">Reference proteome</keyword>
<accession>A0A167SME1</accession>
<feature type="region of interest" description="Disordered" evidence="1">
    <location>
        <begin position="97"/>
        <end position="118"/>
    </location>
</feature>
<gene>
    <name evidence="2" type="ORF">FIBSPDRAFT_1056123</name>
</gene>
<reference evidence="2 3" key="1">
    <citation type="journal article" date="2016" name="Mol. Biol. Evol.">
        <title>Comparative Genomics of Early-Diverging Mushroom-Forming Fungi Provides Insights into the Origins of Lignocellulose Decay Capabilities.</title>
        <authorList>
            <person name="Nagy L.G."/>
            <person name="Riley R."/>
            <person name="Tritt A."/>
            <person name="Adam C."/>
            <person name="Daum C."/>
            <person name="Floudas D."/>
            <person name="Sun H."/>
            <person name="Yadav J.S."/>
            <person name="Pangilinan J."/>
            <person name="Larsson K.H."/>
            <person name="Matsuura K."/>
            <person name="Barry K."/>
            <person name="Labutti K."/>
            <person name="Kuo R."/>
            <person name="Ohm R.A."/>
            <person name="Bhattacharya S.S."/>
            <person name="Shirouzu T."/>
            <person name="Yoshinaga Y."/>
            <person name="Martin F.M."/>
            <person name="Grigoriev I.V."/>
            <person name="Hibbett D.S."/>
        </authorList>
    </citation>
    <scope>NUCLEOTIDE SEQUENCE [LARGE SCALE GENOMIC DNA]</scope>
    <source>
        <strain evidence="2 3">CBS 109695</strain>
    </source>
</reference>
<sequence>MTLEIPGWAACESVLSLGLGLVMHHGWTSTSTSNACFARGRHQYCSQLDVQPLSCLEWVIFTHKSPWSAVNAGIGVGVWVEIRFATGTATDRESALREHAEHAPVNTNDIGNSGLGGV</sequence>
<organism evidence="2 3">
    <name type="scientific">Athelia psychrophila</name>
    <dbReference type="NCBI Taxonomy" id="1759441"/>
    <lineage>
        <taxon>Eukaryota</taxon>
        <taxon>Fungi</taxon>
        <taxon>Dikarya</taxon>
        <taxon>Basidiomycota</taxon>
        <taxon>Agaricomycotina</taxon>
        <taxon>Agaricomycetes</taxon>
        <taxon>Agaricomycetidae</taxon>
        <taxon>Atheliales</taxon>
        <taxon>Atheliaceae</taxon>
        <taxon>Athelia</taxon>
    </lineage>
</organism>
<protein>
    <submittedName>
        <fullName evidence="2">Uncharacterized protein</fullName>
    </submittedName>
</protein>
<dbReference type="Proteomes" id="UP000076532">
    <property type="component" value="Unassembled WGS sequence"/>
</dbReference>
<name>A0A167SME1_9AGAM</name>
<evidence type="ECO:0000256" key="1">
    <source>
        <dbReference type="SAM" id="MobiDB-lite"/>
    </source>
</evidence>
<dbReference type="AlphaFoldDB" id="A0A167SME1"/>
<dbReference type="EMBL" id="KV419086">
    <property type="protein sequence ID" value="KZP02064.1"/>
    <property type="molecule type" value="Genomic_DNA"/>
</dbReference>